<feature type="compositionally biased region" description="Basic residues" evidence="1">
    <location>
        <begin position="254"/>
        <end position="280"/>
    </location>
</feature>
<dbReference type="InterPro" id="IPR039353">
    <property type="entry name" value="TF_Adf1"/>
</dbReference>
<name>A0AAN7SN73_9COLE</name>
<feature type="region of interest" description="Disordered" evidence="1">
    <location>
        <begin position="311"/>
        <end position="341"/>
    </location>
</feature>
<feature type="compositionally biased region" description="Acidic residues" evidence="1">
    <location>
        <begin position="128"/>
        <end position="142"/>
    </location>
</feature>
<evidence type="ECO:0000313" key="4">
    <source>
        <dbReference type="Proteomes" id="UP001353858"/>
    </source>
</evidence>
<comment type="caution">
    <text evidence="3">The sequence shown here is derived from an EMBL/GenBank/DDBJ whole genome shotgun (WGS) entry which is preliminary data.</text>
</comment>
<dbReference type="EMBL" id="JARPUR010000004">
    <property type="protein sequence ID" value="KAK4877678.1"/>
    <property type="molecule type" value="Genomic_DNA"/>
</dbReference>
<dbReference type="PROSITE" id="PS51029">
    <property type="entry name" value="MADF"/>
    <property type="match status" value="1"/>
</dbReference>
<evidence type="ECO:0000259" key="2">
    <source>
        <dbReference type="PROSITE" id="PS51029"/>
    </source>
</evidence>
<dbReference type="Pfam" id="PF10545">
    <property type="entry name" value="MADF_DNA_bdg"/>
    <property type="match status" value="1"/>
</dbReference>
<evidence type="ECO:0000256" key="1">
    <source>
        <dbReference type="SAM" id="MobiDB-lite"/>
    </source>
</evidence>
<keyword evidence="4" id="KW-1185">Reference proteome</keyword>
<dbReference type="SMART" id="SM00595">
    <property type="entry name" value="MADF"/>
    <property type="match status" value="1"/>
</dbReference>
<dbReference type="InterPro" id="IPR006578">
    <property type="entry name" value="MADF-dom"/>
</dbReference>
<gene>
    <name evidence="3" type="ORF">RN001_010184</name>
</gene>
<feature type="compositionally biased region" description="Basic and acidic residues" evidence="1">
    <location>
        <begin position="311"/>
        <end position="337"/>
    </location>
</feature>
<dbReference type="PANTHER" id="PTHR12243:SF67">
    <property type="entry name" value="COREPRESSOR OF PANGOLIN, ISOFORM A-RELATED"/>
    <property type="match status" value="1"/>
</dbReference>
<proteinExistence type="predicted"/>
<sequence>MSGNLDKIDIELFIGAVQEHPAIWNVALEEYHDRNKKRNAWITIARQFQEGFDEMEDKEKKFICNTSTKKWKNIKDNFMKSVKKKTKSGEAADLGRRVIANISTGGIARLIGVCWDLILSDELDIQESSNDEEDQDNSDIDQSETLKVKPKIATSSKNDKDVVFQALKRKRCVSKTPDSGINSAITAFEDIVEQNEGNTDDEYDIFDDLLVLEFCNTIANLLTTTVIQRTVLDVKNKLIWERLEMKEIDRSRVMRKRRAAARSRKKRTDNPKTFKKKKIKRAGEEPNSDVYKIGERSRRKRINYLEGLRTVSDDDITRQPPRTEESDDEYAVHKDEDPQNDWPTKTIVTYLESITSYVIYHCLLIPNQSQKKEENQN</sequence>
<dbReference type="AlphaFoldDB" id="A0AAN7SN73"/>
<dbReference type="Proteomes" id="UP001353858">
    <property type="component" value="Unassembled WGS sequence"/>
</dbReference>
<feature type="domain" description="MADF" evidence="2">
    <location>
        <begin position="12"/>
        <end position="110"/>
    </location>
</feature>
<dbReference type="PANTHER" id="PTHR12243">
    <property type="entry name" value="MADF DOMAIN TRANSCRIPTION FACTOR"/>
    <property type="match status" value="1"/>
</dbReference>
<reference evidence="4" key="1">
    <citation type="submission" date="2023-01" db="EMBL/GenBank/DDBJ databases">
        <title>Key to firefly adult light organ development and bioluminescence: homeobox transcription factors regulate luciferase expression and transportation to peroxisome.</title>
        <authorList>
            <person name="Fu X."/>
        </authorList>
    </citation>
    <scope>NUCLEOTIDE SEQUENCE [LARGE SCALE GENOMIC DNA]</scope>
</reference>
<organism evidence="3 4">
    <name type="scientific">Aquatica leii</name>
    <dbReference type="NCBI Taxonomy" id="1421715"/>
    <lineage>
        <taxon>Eukaryota</taxon>
        <taxon>Metazoa</taxon>
        <taxon>Ecdysozoa</taxon>
        <taxon>Arthropoda</taxon>
        <taxon>Hexapoda</taxon>
        <taxon>Insecta</taxon>
        <taxon>Pterygota</taxon>
        <taxon>Neoptera</taxon>
        <taxon>Endopterygota</taxon>
        <taxon>Coleoptera</taxon>
        <taxon>Polyphaga</taxon>
        <taxon>Elateriformia</taxon>
        <taxon>Elateroidea</taxon>
        <taxon>Lampyridae</taxon>
        <taxon>Luciolinae</taxon>
        <taxon>Aquatica</taxon>
    </lineage>
</organism>
<feature type="region of interest" description="Disordered" evidence="1">
    <location>
        <begin position="254"/>
        <end position="288"/>
    </location>
</feature>
<evidence type="ECO:0000313" key="3">
    <source>
        <dbReference type="EMBL" id="KAK4877678.1"/>
    </source>
</evidence>
<feature type="region of interest" description="Disordered" evidence="1">
    <location>
        <begin position="128"/>
        <end position="147"/>
    </location>
</feature>
<protein>
    <recommendedName>
        <fullName evidence="2">MADF domain-containing protein</fullName>
    </recommendedName>
</protein>
<accession>A0AAN7SN73</accession>